<dbReference type="Proteomes" id="UP000797356">
    <property type="component" value="Chromosome 5"/>
</dbReference>
<dbReference type="CDD" id="cd09272">
    <property type="entry name" value="RNase_HI_RT_Ty1"/>
    <property type="match status" value="1"/>
</dbReference>
<keyword evidence="2" id="KW-1185">Reference proteome</keyword>
<sequence length="113" mass="12469">MANPGKEHCKALKWILRYLHGTRDYGLVFGGQPRGFGEQSKMCEGLSPLEGFVDANYAGDLNTRRSTTGHLFCIYGGPVSWRSILQPITALSTIEVEYIGITEATKKALYLEG</sequence>
<dbReference type="EMBL" id="CM017876">
    <property type="protein sequence ID" value="KAG1342735.1"/>
    <property type="molecule type" value="Genomic_DNA"/>
</dbReference>
<dbReference type="OrthoDB" id="443140at2759"/>
<dbReference type="AlphaFoldDB" id="A0A8K0I962"/>
<gene>
    <name evidence="1" type="ORF">COCNU_05G009640</name>
</gene>
<evidence type="ECO:0000313" key="2">
    <source>
        <dbReference type="Proteomes" id="UP000797356"/>
    </source>
</evidence>
<dbReference type="PANTHER" id="PTHR11439:SF491">
    <property type="entry name" value="INTEGRASE CATALYTIC DOMAIN-CONTAINING PROTEIN"/>
    <property type="match status" value="1"/>
</dbReference>
<dbReference type="PANTHER" id="PTHR11439">
    <property type="entry name" value="GAG-POL-RELATED RETROTRANSPOSON"/>
    <property type="match status" value="1"/>
</dbReference>
<evidence type="ECO:0000313" key="1">
    <source>
        <dbReference type="EMBL" id="KAG1342735.1"/>
    </source>
</evidence>
<protein>
    <submittedName>
        <fullName evidence="1">Putative Retrovirus-related Pol polyprotein from transposon TNT 1-94</fullName>
    </submittedName>
</protein>
<proteinExistence type="predicted"/>
<organism evidence="1 2">
    <name type="scientific">Cocos nucifera</name>
    <name type="common">Coconut palm</name>
    <dbReference type="NCBI Taxonomy" id="13894"/>
    <lineage>
        <taxon>Eukaryota</taxon>
        <taxon>Viridiplantae</taxon>
        <taxon>Streptophyta</taxon>
        <taxon>Embryophyta</taxon>
        <taxon>Tracheophyta</taxon>
        <taxon>Spermatophyta</taxon>
        <taxon>Magnoliopsida</taxon>
        <taxon>Liliopsida</taxon>
        <taxon>Arecaceae</taxon>
        <taxon>Arecoideae</taxon>
        <taxon>Cocoseae</taxon>
        <taxon>Attaleinae</taxon>
        <taxon>Cocos</taxon>
    </lineage>
</organism>
<reference evidence="1" key="1">
    <citation type="journal article" date="2017" name="Gigascience">
        <title>The genome draft of coconut (Cocos nucifera).</title>
        <authorList>
            <person name="Xiao Y."/>
            <person name="Xu P."/>
            <person name="Fan H."/>
            <person name="Baudouin L."/>
            <person name="Xia W."/>
            <person name="Bocs S."/>
            <person name="Xu J."/>
            <person name="Li Q."/>
            <person name="Guo A."/>
            <person name="Zhou L."/>
            <person name="Li J."/>
            <person name="Wu Y."/>
            <person name="Ma Z."/>
            <person name="Armero A."/>
            <person name="Issali A.E."/>
            <person name="Liu N."/>
            <person name="Peng M."/>
            <person name="Yang Y."/>
        </authorList>
    </citation>
    <scope>NUCLEOTIDE SEQUENCE</scope>
    <source>
        <tissue evidence="1">Spear leaf of Hainan Tall coconut</tissue>
    </source>
</reference>
<comment type="caution">
    <text evidence="1">The sequence shown here is derived from an EMBL/GenBank/DDBJ whole genome shotgun (WGS) entry which is preliminary data.</text>
</comment>
<accession>A0A8K0I962</accession>
<name>A0A8K0I962_COCNU</name>
<reference evidence="1" key="2">
    <citation type="submission" date="2019-07" db="EMBL/GenBank/DDBJ databases">
        <authorList>
            <person name="Yang Y."/>
            <person name="Bocs S."/>
            <person name="Baudouin L."/>
        </authorList>
    </citation>
    <scope>NUCLEOTIDE SEQUENCE</scope>
    <source>
        <tissue evidence="1">Spear leaf of Hainan Tall coconut</tissue>
    </source>
</reference>